<dbReference type="EMBL" id="FQZB01000008">
    <property type="protein sequence ID" value="SHJ44879.1"/>
    <property type="molecule type" value="Genomic_DNA"/>
</dbReference>
<sequence>MAKNKPKGSISDNFENLKMQMMKKRELAEKIIEKSEDSPKVTPLNERQDEATIYNKDVNTSTENDMYPKYEPKETPYITETNESRTDNIDESKSMIESLIDVNKSSDINETFDVNKASQEELYKSSRYTSAKETVVADININKIVIKKVEKFEAPKRITYYLRPETIAKIDKFSKLTGMGKSEFVQKILDEVLNNLEVEN</sequence>
<dbReference type="STRING" id="1121302.SAMN02745163_02000"/>
<gene>
    <name evidence="2" type="ORF">SAMN02745163_02000</name>
</gene>
<reference evidence="2 3" key="1">
    <citation type="submission" date="2016-11" db="EMBL/GenBank/DDBJ databases">
        <authorList>
            <person name="Jaros S."/>
            <person name="Januszkiewicz K."/>
            <person name="Wedrychowicz H."/>
        </authorList>
    </citation>
    <scope>NUCLEOTIDE SEQUENCE [LARGE SCALE GENOMIC DNA]</scope>
    <source>
        <strain evidence="2 3">DSM 21758</strain>
    </source>
</reference>
<organism evidence="2 3">
    <name type="scientific">Clostridium cavendishii DSM 21758</name>
    <dbReference type="NCBI Taxonomy" id="1121302"/>
    <lineage>
        <taxon>Bacteria</taxon>
        <taxon>Bacillati</taxon>
        <taxon>Bacillota</taxon>
        <taxon>Clostridia</taxon>
        <taxon>Eubacteriales</taxon>
        <taxon>Clostridiaceae</taxon>
        <taxon>Clostridium</taxon>
    </lineage>
</organism>
<evidence type="ECO:0000313" key="3">
    <source>
        <dbReference type="Proteomes" id="UP000184310"/>
    </source>
</evidence>
<accession>A0A1M6JDS1</accession>
<protein>
    <submittedName>
        <fullName evidence="2">Uncharacterized protein</fullName>
    </submittedName>
</protein>
<proteinExistence type="predicted"/>
<evidence type="ECO:0000256" key="1">
    <source>
        <dbReference type="SAM" id="MobiDB-lite"/>
    </source>
</evidence>
<dbReference type="RefSeq" id="WP_242958392.1">
    <property type="nucleotide sequence ID" value="NZ_FQZB01000008.1"/>
</dbReference>
<dbReference type="AlphaFoldDB" id="A0A1M6JDS1"/>
<feature type="region of interest" description="Disordered" evidence="1">
    <location>
        <begin position="32"/>
        <end position="72"/>
    </location>
</feature>
<dbReference type="Proteomes" id="UP000184310">
    <property type="component" value="Unassembled WGS sequence"/>
</dbReference>
<keyword evidence="3" id="KW-1185">Reference proteome</keyword>
<name>A0A1M6JDS1_9CLOT</name>
<evidence type="ECO:0000313" key="2">
    <source>
        <dbReference type="EMBL" id="SHJ44879.1"/>
    </source>
</evidence>